<dbReference type="Proteomes" id="UP000076842">
    <property type="component" value="Unassembled WGS sequence"/>
</dbReference>
<dbReference type="AlphaFoldDB" id="A0A165CZF8"/>
<keyword evidence="3" id="KW-1185">Reference proteome</keyword>
<organism evidence="2 3">
    <name type="scientific">Calocera cornea HHB12733</name>
    <dbReference type="NCBI Taxonomy" id="1353952"/>
    <lineage>
        <taxon>Eukaryota</taxon>
        <taxon>Fungi</taxon>
        <taxon>Dikarya</taxon>
        <taxon>Basidiomycota</taxon>
        <taxon>Agaricomycotina</taxon>
        <taxon>Dacrymycetes</taxon>
        <taxon>Dacrymycetales</taxon>
        <taxon>Dacrymycetaceae</taxon>
        <taxon>Calocera</taxon>
    </lineage>
</organism>
<sequence>MSHLLRPLRRSGPVCTTCTRLLTASPTAGPSVCRSGVHTASQTSRGPSRRGPTNAQYAQARRARDDSGERKMDTSRVRFMAGRPAAPRSYMQNDRDADERPRTRGVGMRTVPGARLPSFSLPPGCALTGTVCDAQHRMSALSQPRSPNGSASRTPPSCPSGSGAGGERRTSTRSASRGTRPTVLGP</sequence>
<reference evidence="2 3" key="1">
    <citation type="journal article" date="2016" name="Mol. Biol. Evol.">
        <title>Comparative Genomics of Early-Diverging Mushroom-Forming Fungi Provides Insights into the Origins of Lignocellulose Decay Capabilities.</title>
        <authorList>
            <person name="Nagy L.G."/>
            <person name="Riley R."/>
            <person name="Tritt A."/>
            <person name="Adam C."/>
            <person name="Daum C."/>
            <person name="Floudas D."/>
            <person name="Sun H."/>
            <person name="Yadav J.S."/>
            <person name="Pangilinan J."/>
            <person name="Larsson K.H."/>
            <person name="Matsuura K."/>
            <person name="Barry K."/>
            <person name="Labutti K."/>
            <person name="Kuo R."/>
            <person name="Ohm R.A."/>
            <person name="Bhattacharya S.S."/>
            <person name="Shirouzu T."/>
            <person name="Yoshinaga Y."/>
            <person name="Martin F.M."/>
            <person name="Grigoriev I.V."/>
            <person name="Hibbett D.S."/>
        </authorList>
    </citation>
    <scope>NUCLEOTIDE SEQUENCE [LARGE SCALE GENOMIC DNA]</scope>
    <source>
        <strain evidence="2 3">HHB12733</strain>
    </source>
</reference>
<feature type="compositionally biased region" description="Polar residues" evidence="1">
    <location>
        <begin position="140"/>
        <end position="154"/>
    </location>
</feature>
<feature type="compositionally biased region" description="Basic and acidic residues" evidence="1">
    <location>
        <begin position="62"/>
        <end position="76"/>
    </location>
</feature>
<feature type="region of interest" description="Disordered" evidence="1">
    <location>
        <begin position="26"/>
        <end position="115"/>
    </location>
</feature>
<feature type="region of interest" description="Disordered" evidence="1">
    <location>
        <begin position="138"/>
        <end position="186"/>
    </location>
</feature>
<gene>
    <name evidence="2" type="ORF">CALCODRAFT_120791</name>
</gene>
<proteinExistence type="predicted"/>
<name>A0A165CZF8_9BASI</name>
<protein>
    <submittedName>
        <fullName evidence="2">Uncharacterized protein</fullName>
    </submittedName>
</protein>
<dbReference type="InParanoid" id="A0A165CZF8"/>
<evidence type="ECO:0000256" key="1">
    <source>
        <dbReference type="SAM" id="MobiDB-lite"/>
    </source>
</evidence>
<evidence type="ECO:0000313" key="3">
    <source>
        <dbReference type="Proteomes" id="UP000076842"/>
    </source>
</evidence>
<feature type="compositionally biased region" description="Basic and acidic residues" evidence="1">
    <location>
        <begin position="93"/>
        <end position="102"/>
    </location>
</feature>
<accession>A0A165CZF8</accession>
<evidence type="ECO:0000313" key="2">
    <source>
        <dbReference type="EMBL" id="KZT51740.1"/>
    </source>
</evidence>
<dbReference type="EMBL" id="KV424093">
    <property type="protein sequence ID" value="KZT51740.1"/>
    <property type="molecule type" value="Genomic_DNA"/>
</dbReference>
<feature type="compositionally biased region" description="Polar residues" evidence="1">
    <location>
        <begin position="38"/>
        <end position="54"/>
    </location>
</feature>